<dbReference type="AlphaFoldDB" id="A0A0S4M5S8"/>
<gene>
    <name evidence="2" type="ORF">Ark11_1534</name>
</gene>
<dbReference type="Proteomes" id="UP000198651">
    <property type="component" value="Chromosome I"/>
</dbReference>
<name>A0A0S4M5S8_9BURK</name>
<sequence>MVISGTNGSCSVGDIGKNSIKNKDDVYANPDLTARESQCTSLSSVGKLKKFMSPLVFLGTLECVDGMCMLPTKLDELNLRVISIGWAELKSNICGLLYLKRCFDNAISMGKDLPMIDIDSLLRRVLNDSEITADPTKKGMFTIEESTQILHMSDYIGDIFFSLSFNKNVDVLNKSHSNFIENLIKDHEHTDSNVMHNINHMSIARNLKDIVNYPFSSYANNSGVDRGALKNIIYGRIEDGMLRHSDYCPTISKYMPSDASAIASESIVIARMPESNIDTTSCTELTAVVLALTIVGILLFTFYATSRSIRRRNYAFGPKNSASVSRNNVDYCSLNGKHYLHLSEFLVENV</sequence>
<protein>
    <submittedName>
        <fullName evidence="2">Putative membrane protein</fullName>
    </submittedName>
</protein>
<dbReference type="RefSeq" id="WP_092490700.1">
    <property type="nucleotide sequence ID" value="NZ_LN906597.1"/>
</dbReference>
<dbReference type="OrthoDB" id="10001300at2"/>
<keyword evidence="3" id="KW-1185">Reference proteome</keyword>
<proteinExistence type="predicted"/>
<feature type="transmembrane region" description="Helical" evidence="1">
    <location>
        <begin position="285"/>
        <end position="304"/>
    </location>
</feature>
<keyword evidence="1" id="KW-0472">Membrane</keyword>
<evidence type="ECO:0000313" key="2">
    <source>
        <dbReference type="EMBL" id="CUT18332.1"/>
    </source>
</evidence>
<keyword evidence="1" id="KW-0812">Transmembrane</keyword>
<dbReference type="EMBL" id="LN906597">
    <property type="protein sequence ID" value="CUT18332.1"/>
    <property type="molecule type" value="Genomic_DNA"/>
</dbReference>
<evidence type="ECO:0000256" key="1">
    <source>
        <dbReference type="SAM" id="Phobius"/>
    </source>
</evidence>
<accession>A0A0S4M5S8</accession>
<reference evidence="3" key="1">
    <citation type="submission" date="2015-11" db="EMBL/GenBank/DDBJ databases">
        <authorList>
            <person name="Seth-Smith H.M.B."/>
        </authorList>
    </citation>
    <scope>NUCLEOTIDE SEQUENCE [LARGE SCALE GENOMIC DNA]</scope>
    <source>
        <strain evidence="3">2013Ark11</strain>
    </source>
</reference>
<evidence type="ECO:0000313" key="3">
    <source>
        <dbReference type="Proteomes" id="UP000198651"/>
    </source>
</evidence>
<keyword evidence="1" id="KW-1133">Transmembrane helix</keyword>
<organism evidence="2 3">
    <name type="scientific">Candidatus Ichthyocystis hellenicum</name>
    <dbReference type="NCBI Taxonomy" id="1561003"/>
    <lineage>
        <taxon>Bacteria</taxon>
        <taxon>Pseudomonadati</taxon>
        <taxon>Pseudomonadota</taxon>
        <taxon>Betaproteobacteria</taxon>
        <taxon>Burkholderiales</taxon>
        <taxon>Candidatus Ichthyocystis</taxon>
    </lineage>
</organism>